<feature type="compositionally biased region" description="Low complexity" evidence="2">
    <location>
        <begin position="84"/>
        <end position="98"/>
    </location>
</feature>
<proteinExistence type="inferred from homology"/>
<evidence type="ECO:0000256" key="1">
    <source>
        <dbReference type="RuleBase" id="RU364108"/>
    </source>
</evidence>
<dbReference type="Pfam" id="PF04981">
    <property type="entry name" value="NMD3"/>
    <property type="match status" value="1"/>
</dbReference>
<dbReference type="Proteomes" id="UP000000724">
    <property type="component" value="Contig Pc00c21"/>
</dbReference>
<accession>B6HNH9</accession>
<reference evidence="4" key="2">
    <citation type="journal article" date="2008" name="Nat. Biotechnol.">
        <title>Genome sequencing and analysis of the filamentous fungus Penicillium chrysogenum.</title>
        <authorList>
            <person name="van den Berg M.A."/>
            <person name="Albang R."/>
            <person name="Albermann K."/>
            <person name="Badger J.H."/>
            <person name="Daran J.-M."/>
            <person name="Driessen A.J.M."/>
            <person name="Garcia-Estrada C."/>
            <person name="Fedorova N.D."/>
            <person name="Harris D.M."/>
            <person name="Heijne W.H.M."/>
            <person name="Joardar V.S."/>
            <person name="Kiel J.A.K.W."/>
            <person name="Kovalchuk A."/>
            <person name="Martin J.F."/>
            <person name="Nierman W.C."/>
            <person name="Nijland J.G."/>
            <person name="Pronk J.T."/>
            <person name="Roubos J.A."/>
            <person name="van der Klei I.J."/>
            <person name="van Peij N.N.M.E."/>
            <person name="Veenhuis M."/>
            <person name="von Doehren H."/>
            <person name="Wagner C."/>
            <person name="Wortman J.R."/>
            <person name="Bovenberg R.A.L."/>
        </authorList>
    </citation>
    <scope>NUCLEOTIDE SEQUENCE [LARGE SCALE GENOMIC DNA]</scope>
    <source>
        <strain evidence="4">Wisconsin 54-1255</strain>
    </source>
</reference>
<keyword evidence="1" id="KW-0813">Transport</keyword>
<gene>
    <name evidence="4" type="ORF">Pc21g00470</name>
    <name evidence="4" type="ORF">PCH_Pc21g00470</name>
</gene>
<dbReference type="EMBL" id="AM920436">
    <property type="protein sequence ID" value="CAP94944.1"/>
    <property type="molecule type" value="Genomic_DNA"/>
</dbReference>
<protein>
    <recommendedName>
        <fullName evidence="1">60S ribosomal export protein NMD3</fullName>
    </recommendedName>
</protein>
<sequence>ALESKELLAICLRKLRGLNKVRIIDASFIWTEPHSKRLRVKITIQTEAFQGTIVQQQFEVEYVVANQQCSGYALPPPPKEPKISLNSSQLLSNSSPTE</sequence>
<dbReference type="GO" id="GO:0043023">
    <property type="term" value="F:ribosomal large subunit binding"/>
    <property type="evidence" value="ECO:0007669"/>
    <property type="project" value="InterPro"/>
</dbReference>
<evidence type="ECO:0000313" key="5">
    <source>
        <dbReference type="Proteomes" id="UP000000724"/>
    </source>
</evidence>
<dbReference type="PANTHER" id="PTHR12746:SF2">
    <property type="entry name" value="60S RIBOSOMAL EXPORT PROTEIN NMD3"/>
    <property type="match status" value="1"/>
</dbReference>
<evidence type="ECO:0000256" key="2">
    <source>
        <dbReference type="SAM" id="MobiDB-lite"/>
    </source>
</evidence>
<organism evidence="4 5">
    <name type="scientific">Penicillium rubens (strain ATCC 28089 / DSM 1075 / NRRL 1951 / Wisconsin 54-1255)</name>
    <name type="common">Penicillium chrysogenum</name>
    <dbReference type="NCBI Taxonomy" id="500485"/>
    <lineage>
        <taxon>Eukaryota</taxon>
        <taxon>Fungi</taxon>
        <taxon>Dikarya</taxon>
        <taxon>Ascomycota</taxon>
        <taxon>Pezizomycotina</taxon>
        <taxon>Eurotiomycetes</taxon>
        <taxon>Eurotiomycetidae</taxon>
        <taxon>Eurotiales</taxon>
        <taxon>Aspergillaceae</taxon>
        <taxon>Penicillium</taxon>
        <taxon>Penicillium chrysogenum species complex</taxon>
    </lineage>
</organism>
<dbReference type="BioCyc" id="PCHR:PC21G00470-MONOMER"/>
<comment type="similarity">
    <text evidence="1">Belongs to the NMD3 family.</text>
</comment>
<dbReference type="eggNOG" id="KOG2613">
    <property type="taxonomic scope" value="Eukaryota"/>
</dbReference>
<name>B6HNH9_PENRW</name>
<dbReference type="GO" id="GO:0015031">
    <property type="term" value="P:protein transport"/>
    <property type="evidence" value="ECO:0007669"/>
    <property type="project" value="UniProtKB-KW"/>
</dbReference>
<dbReference type="GO" id="GO:0005737">
    <property type="term" value="C:cytoplasm"/>
    <property type="evidence" value="ECO:0007669"/>
    <property type="project" value="UniProtKB-SubCell"/>
</dbReference>
<feature type="domain" description="Nmd3 N-terminal" evidence="3">
    <location>
        <begin position="2"/>
        <end position="70"/>
    </location>
</feature>
<dbReference type="GO" id="GO:0000055">
    <property type="term" value="P:ribosomal large subunit export from nucleus"/>
    <property type="evidence" value="ECO:0007669"/>
    <property type="project" value="TreeGrafter"/>
</dbReference>
<dbReference type="InterPro" id="IPR039768">
    <property type="entry name" value="Nmd3"/>
</dbReference>
<evidence type="ECO:0000313" key="4">
    <source>
        <dbReference type="EMBL" id="CAP94944.1"/>
    </source>
</evidence>
<dbReference type="OrthoDB" id="203821at2759"/>
<reference evidence="4" key="1">
    <citation type="journal article" date="2006" name="Traffic">
        <title>PEX genes in fungal genomes: common, rare or redundant.</title>
        <authorList>
            <person name="Kiel J.A."/>
            <person name="Veenhuis M."/>
            <person name="van der Klei I.J."/>
        </authorList>
    </citation>
    <scope>NUCLEOTIDE SEQUENCE</scope>
    <source>
        <strain>Wisconsin 54-1255</strain>
    </source>
</reference>
<keyword evidence="1" id="KW-0963">Cytoplasm</keyword>
<comment type="subcellular location">
    <subcellularLocation>
        <location evidence="1">Cytoplasm</location>
    </subcellularLocation>
    <subcellularLocation>
        <location evidence="1">Nucleus</location>
    </subcellularLocation>
</comment>
<keyword evidence="5" id="KW-1185">Reference proteome</keyword>
<keyword evidence="1" id="KW-0653">Protein transport</keyword>
<keyword evidence="1" id="KW-0539">Nucleus</keyword>
<dbReference type="VEuPathDB" id="FungiDB:PCH_Pc21g00470"/>
<feature type="region of interest" description="Disordered" evidence="2">
    <location>
        <begin position="75"/>
        <end position="98"/>
    </location>
</feature>
<dbReference type="PANTHER" id="PTHR12746">
    <property type="entry name" value="NONSENSE-MEDIATED MRNA DECAY PROTEIN 3"/>
    <property type="match status" value="1"/>
</dbReference>
<comment type="function">
    <text evidence="1">Acts as an adapter for the XPO1/CRM1-mediated export of the 60S ribosomal subunit.</text>
</comment>
<dbReference type="HOGENOM" id="CLU_2339232_0_0_1"/>
<evidence type="ECO:0000259" key="3">
    <source>
        <dbReference type="Pfam" id="PF04981"/>
    </source>
</evidence>
<dbReference type="AlphaFoldDB" id="B6HNH9"/>
<dbReference type="InterPro" id="IPR007064">
    <property type="entry name" value="Nmd3_N"/>
</dbReference>
<dbReference type="GO" id="GO:0005634">
    <property type="term" value="C:nucleus"/>
    <property type="evidence" value="ECO:0007669"/>
    <property type="project" value="UniProtKB-SubCell"/>
</dbReference>
<dbReference type="STRING" id="500485.B6HNH9"/>